<reference evidence="1 2" key="1">
    <citation type="submission" date="2020-09" db="EMBL/GenBank/DDBJ databases">
        <title>Investigation of environmental microbes.</title>
        <authorList>
            <person name="Ou Y."/>
            <person name="Kang Q."/>
        </authorList>
    </citation>
    <scope>NUCLEOTIDE SEQUENCE [LARGE SCALE GENOMIC DNA]</scope>
    <source>
        <strain evidence="1 2">KJZ-14</strain>
        <plasmid evidence="1 2">p2</plasmid>
    </source>
</reference>
<evidence type="ECO:0000313" key="2">
    <source>
        <dbReference type="Proteomes" id="UP000516404"/>
    </source>
</evidence>
<dbReference type="EMBL" id="CP062961">
    <property type="protein sequence ID" value="QOW64759.1"/>
    <property type="molecule type" value="Genomic_DNA"/>
</dbReference>
<gene>
    <name evidence="1" type="ORF">IDM49_11760</name>
</gene>
<geneLocation type="plasmid" evidence="1 2">
    <name>p2</name>
</geneLocation>
<proteinExistence type="predicted"/>
<protein>
    <submittedName>
        <fullName evidence="1">Uncharacterized protein</fullName>
    </submittedName>
</protein>
<name>A0A7S6WWG8_9MICC</name>
<dbReference type="GeneID" id="96624910"/>
<keyword evidence="1" id="KW-0614">Plasmid</keyword>
<keyword evidence="2" id="KW-1185">Reference proteome</keyword>
<dbReference type="Proteomes" id="UP000516404">
    <property type="component" value="Plasmid p2"/>
</dbReference>
<dbReference type="RefSeq" id="WP_193836788.1">
    <property type="nucleotide sequence ID" value="NZ_CP062961.1"/>
</dbReference>
<dbReference type="AlphaFoldDB" id="A0A7S6WWG8"/>
<dbReference type="KEGG" id="rter:IDM49_11760"/>
<evidence type="ECO:0000313" key="1">
    <source>
        <dbReference type="EMBL" id="QOW64759.1"/>
    </source>
</evidence>
<organism evidence="1 2">
    <name type="scientific">Rothia terrae</name>
    <dbReference type="NCBI Taxonomy" id="396015"/>
    <lineage>
        <taxon>Bacteria</taxon>
        <taxon>Bacillati</taxon>
        <taxon>Actinomycetota</taxon>
        <taxon>Actinomycetes</taxon>
        <taxon>Micrococcales</taxon>
        <taxon>Micrococcaceae</taxon>
        <taxon>Rothia</taxon>
    </lineage>
</organism>
<accession>A0A7S6WWG8</accession>
<sequence>MPQTLSNNPLIEHADFSVARYAVGGVMQSDLSAAEWMKTLEPFEFAHEARDVVESIDERFDGSVVGLWVGRG</sequence>